<dbReference type="AlphaFoldDB" id="A0A2H3DWM2"/>
<dbReference type="Proteomes" id="UP000217790">
    <property type="component" value="Unassembled WGS sequence"/>
</dbReference>
<protein>
    <submittedName>
        <fullName evidence="2">Uncharacterized protein</fullName>
    </submittedName>
</protein>
<proteinExistence type="predicted"/>
<evidence type="ECO:0000313" key="3">
    <source>
        <dbReference type="Proteomes" id="UP000217790"/>
    </source>
</evidence>
<reference evidence="3" key="1">
    <citation type="journal article" date="2017" name="Nat. Ecol. Evol.">
        <title>Genome expansion and lineage-specific genetic innovations in the forest pathogenic fungi Armillaria.</title>
        <authorList>
            <person name="Sipos G."/>
            <person name="Prasanna A.N."/>
            <person name="Walter M.C."/>
            <person name="O'Connor E."/>
            <person name="Balint B."/>
            <person name="Krizsan K."/>
            <person name="Kiss B."/>
            <person name="Hess J."/>
            <person name="Varga T."/>
            <person name="Slot J."/>
            <person name="Riley R."/>
            <person name="Boka B."/>
            <person name="Rigling D."/>
            <person name="Barry K."/>
            <person name="Lee J."/>
            <person name="Mihaltcheva S."/>
            <person name="LaButti K."/>
            <person name="Lipzen A."/>
            <person name="Waldron R."/>
            <person name="Moloney N.M."/>
            <person name="Sperisen C."/>
            <person name="Kredics L."/>
            <person name="Vagvoelgyi C."/>
            <person name="Patrignani A."/>
            <person name="Fitzpatrick D."/>
            <person name="Nagy I."/>
            <person name="Doyle S."/>
            <person name="Anderson J.B."/>
            <person name="Grigoriev I.V."/>
            <person name="Gueldener U."/>
            <person name="Muensterkoetter M."/>
            <person name="Nagy L.G."/>
        </authorList>
    </citation>
    <scope>NUCLEOTIDE SEQUENCE [LARGE SCALE GENOMIC DNA]</scope>
    <source>
        <strain evidence="3">Ar21-2</strain>
    </source>
</reference>
<dbReference type="InParanoid" id="A0A2H3DWM2"/>
<evidence type="ECO:0000256" key="1">
    <source>
        <dbReference type="SAM" id="Phobius"/>
    </source>
</evidence>
<evidence type="ECO:0000313" key="2">
    <source>
        <dbReference type="EMBL" id="PBK92693.1"/>
    </source>
</evidence>
<dbReference type="STRING" id="47427.A0A2H3DWM2"/>
<dbReference type="OrthoDB" id="409173at2759"/>
<keyword evidence="3" id="KW-1185">Reference proteome</keyword>
<dbReference type="EMBL" id="KZ293658">
    <property type="protein sequence ID" value="PBK92693.1"/>
    <property type="molecule type" value="Genomic_DNA"/>
</dbReference>
<keyword evidence="1" id="KW-1133">Transmembrane helix</keyword>
<accession>A0A2H3DWM2</accession>
<organism evidence="2 3">
    <name type="scientific">Armillaria gallica</name>
    <name type="common">Bulbous honey fungus</name>
    <name type="synonym">Armillaria bulbosa</name>
    <dbReference type="NCBI Taxonomy" id="47427"/>
    <lineage>
        <taxon>Eukaryota</taxon>
        <taxon>Fungi</taxon>
        <taxon>Dikarya</taxon>
        <taxon>Basidiomycota</taxon>
        <taxon>Agaricomycotina</taxon>
        <taxon>Agaricomycetes</taxon>
        <taxon>Agaricomycetidae</taxon>
        <taxon>Agaricales</taxon>
        <taxon>Marasmiineae</taxon>
        <taxon>Physalacriaceae</taxon>
        <taxon>Armillaria</taxon>
    </lineage>
</organism>
<feature type="transmembrane region" description="Helical" evidence="1">
    <location>
        <begin position="26"/>
        <end position="52"/>
    </location>
</feature>
<gene>
    <name evidence="2" type="ORF">ARMGADRAFT_170312</name>
</gene>
<keyword evidence="1" id="KW-0472">Membrane</keyword>
<keyword evidence="1" id="KW-0812">Transmembrane</keyword>
<name>A0A2H3DWM2_ARMGA</name>
<sequence>MGPTQVPTNGSLSFFKTHLYHGMADVVISLVCFAVVIDSLILILAGATLPSATNGASLFDAYDLVRNAISESPSTASLFAVALSSLANLLPSSPPRMYRNRFSKARRALNSTLRRNLSYLCAGNASVVWEPRAYSVPHTG</sequence>
<feature type="transmembrane region" description="Helical" evidence="1">
    <location>
        <begin position="72"/>
        <end position="91"/>
    </location>
</feature>